<sequence length="86" mass="9450">MNPEWRIVAVVSTPILNTAVRDVCDAEPAHYRSRKLPSRCESLAHWELMVNYAQGELSGAASAGILLRTLRSTTAARVVDLEVPCD</sequence>
<evidence type="ECO:0000313" key="2">
    <source>
        <dbReference type="Proteomes" id="UP000294862"/>
    </source>
</evidence>
<dbReference type="AlphaFoldDB" id="A0A4R2IAZ8"/>
<name>A0A4R2IAZ8_9GAMM</name>
<dbReference type="RefSeq" id="WP_131994056.1">
    <property type="nucleotide sequence ID" value="NZ_JACGXM010000013.1"/>
</dbReference>
<comment type="caution">
    <text evidence="1">The sequence shown here is derived from an EMBL/GenBank/DDBJ whole genome shotgun (WGS) entry which is preliminary data.</text>
</comment>
<keyword evidence="2" id="KW-1185">Reference proteome</keyword>
<dbReference type="EMBL" id="SLWQ01000002">
    <property type="protein sequence ID" value="TCO41661.1"/>
    <property type="molecule type" value="Genomic_DNA"/>
</dbReference>
<proteinExistence type="predicted"/>
<gene>
    <name evidence="1" type="ORF">EV148_10211</name>
</gene>
<dbReference type="Proteomes" id="UP000294862">
    <property type="component" value="Unassembled WGS sequence"/>
</dbReference>
<evidence type="ECO:0000313" key="1">
    <source>
        <dbReference type="EMBL" id="TCO41661.1"/>
    </source>
</evidence>
<accession>A0A4R2IAZ8</accession>
<organism evidence="1 2">
    <name type="scientific">Dokdonella fugitiva</name>
    <dbReference type="NCBI Taxonomy" id="328517"/>
    <lineage>
        <taxon>Bacteria</taxon>
        <taxon>Pseudomonadati</taxon>
        <taxon>Pseudomonadota</taxon>
        <taxon>Gammaproteobacteria</taxon>
        <taxon>Lysobacterales</taxon>
        <taxon>Rhodanobacteraceae</taxon>
        <taxon>Dokdonella</taxon>
    </lineage>
</organism>
<reference evidence="1 2" key="1">
    <citation type="journal article" date="2015" name="Stand. Genomic Sci.">
        <title>Genomic Encyclopedia of Bacterial and Archaeal Type Strains, Phase III: the genomes of soil and plant-associated and newly described type strains.</title>
        <authorList>
            <person name="Whitman W.B."/>
            <person name="Woyke T."/>
            <person name="Klenk H.P."/>
            <person name="Zhou Y."/>
            <person name="Lilburn T.G."/>
            <person name="Beck B.J."/>
            <person name="De Vos P."/>
            <person name="Vandamme P."/>
            <person name="Eisen J.A."/>
            <person name="Garrity G."/>
            <person name="Hugenholtz P."/>
            <person name="Kyrpides N.C."/>
        </authorList>
    </citation>
    <scope>NUCLEOTIDE SEQUENCE [LARGE SCALE GENOMIC DNA]</scope>
    <source>
        <strain evidence="1 2">A3</strain>
    </source>
</reference>
<protein>
    <submittedName>
        <fullName evidence="1">Uncharacterized protein</fullName>
    </submittedName>
</protein>